<evidence type="ECO:0000256" key="1">
    <source>
        <dbReference type="SAM" id="MobiDB-lite"/>
    </source>
</evidence>
<protein>
    <submittedName>
        <fullName evidence="2">Uncharacterized protein</fullName>
    </submittedName>
</protein>
<comment type="caution">
    <text evidence="2">The sequence shown here is derived from an EMBL/GenBank/DDBJ whole genome shotgun (WGS) entry which is preliminary data.</text>
</comment>
<organism evidence="2 3">
    <name type="scientific">Schizothecium vesticola</name>
    <dbReference type="NCBI Taxonomy" id="314040"/>
    <lineage>
        <taxon>Eukaryota</taxon>
        <taxon>Fungi</taxon>
        <taxon>Dikarya</taxon>
        <taxon>Ascomycota</taxon>
        <taxon>Pezizomycotina</taxon>
        <taxon>Sordariomycetes</taxon>
        <taxon>Sordariomycetidae</taxon>
        <taxon>Sordariales</taxon>
        <taxon>Schizotheciaceae</taxon>
        <taxon>Schizothecium</taxon>
    </lineage>
</organism>
<reference evidence="2" key="1">
    <citation type="submission" date="2023-06" db="EMBL/GenBank/DDBJ databases">
        <title>Genome-scale phylogeny and comparative genomics of the fungal order Sordariales.</title>
        <authorList>
            <consortium name="Lawrence Berkeley National Laboratory"/>
            <person name="Hensen N."/>
            <person name="Bonometti L."/>
            <person name="Westerberg I."/>
            <person name="Brannstrom I.O."/>
            <person name="Guillou S."/>
            <person name="Cros-Aarteil S."/>
            <person name="Calhoun S."/>
            <person name="Haridas S."/>
            <person name="Kuo A."/>
            <person name="Mondo S."/>
            <person name="Pangilinan J."/>
            <person name="Riley R."/>
            <person name="LaButti K."/>
            <person name="Andreopoulos B."/>
            <person name="Lipzen A."/>
            <person name="Chen C."/>
            <person name="Yanf M."/>
            <person name="Daum C."/>
            <person name="Ng V."/>
            <person name="Clum A."/>
            <person name="Steindorff A."/>
            <person name="Ohm R."/>
            <person name="Martin F."/>
            <person name="Silar P."/>
            <person name="Natvig D."/>
            <person name="Lalanne C."/>
            <person name="Gautier V."/>
            <person name="Ament-velasquez S.L."/>
            <person name="Kruys A."/>
            <person name="Hutchinson M.I."/>
            <person name="Powell A.J."/>
            <person name="Barry K."/>
            <person name="Miller A.N."/>
            <person name="Grigoriev I.V."/>
            <person name="Debuchy R."/>
            <person name="Gladieux P."/>
            <person name="Thoren M.H."/>
            <person name="Johannesson H."/>
        </authorList>
    </citation>
    <scope>NUCLEOTIDE SEQUENCE</scope>
    <source>
        <strain evidence="2">SMH3187-1</strain>
    </source>
</reference>
<accession>A0AA40F2J3</accession>
<sequence length="300" mass="32678">MRRRSVAVVVQEANTPWVAWPVAAPYDDLVGTGLANGEAWRRPICVNDGFPMVSMWVSHGRATCIAELSAEEGPEESAGLVEGRRRGGIGHPKTTSESRQPWSVRRQRGSRPLQTAEALLASSPHICQRAAGIPRGRAISGLAILATRAAWQRNSRQEEVVLEYAAGREQRWLWWPAFAAIQPPLRNSCECREGYLANRDAGVGTEGELAVGSWGRGSGRASQDSEPLASIKAPTIACEPVTRSGGTCEKGWDGQKDGGQQSEWLEETTRGRVSWKVLGDSKTVSNLRNKTHSGIINIEF</sequence>
<feature type="region of interest" description="Disordered" evidence="1">
    <location>
        <begin position="75"/>
        <end position="107"/>
    </location>
</feature>
<dbReference type="AlphaFoldDB" id="A0AA40F2J3"/>
<name>A0AA40F2J3_9PEZI</name>
<proteinExistence type="predicted"/>
<dbReference type="EMBL" id="JAUKUD010000003">
    <property type="protein sequence ID" value="KAK0749891.1"/>
    <property type="molecule type" value="Genomic_DNA"/>
</dbReference>
<gene>
    <name evidence="2" type="ORF">B0T18DRAFT_117364</name>
</gene>
<evidence type="ECO:0000313" key="3">
    <source>
        <dbReference type="Proteomes" id="UP001172155"/>
    </source>
</evidence>
<evidence type="ECO:0000313" key="2">
    <source>
        <dbReference type="EMBL" id="KAK0749891.1"/>
    </source>
</evidence>
<feature type="region of interest" description="Disordered" evidence="1">
    <location>
        <begin position="243"/>
        <end position="262"/>
    </location>
</feature>
<dbReference type="Proteomes" id="UP001172155">
    <property type="component" value="Unassembled WGS sequence"/>
</dbReference>
<keyword evidence="3" id="KW-1185">Reference proteome</keyword>